<keyword evidence="5" id="KW-1185">Reference proteome</keyword>
<keyword evidence="2" id="KW-0539">Nucleus</keyword>
<keyword evidence="2" id="KW-0479">Metal-binding</keyword>
<dbReference type="PANTHER" id="PTHR12395:SF9">
    <property type="entry name" value="DECAPPING AND EXORIBONUCLEASE PROTEIN"/>
    <property type="match status" value="1"/>
</dbReference>
<dbReference type="GO" id="GO:0005634">
    <property type="term" value="C:nucleus"/>
    <property type="evidence" value="ECO:0007669"/>
    <property type="project" value="UniProtKB-SubCell"/>
</dbReference>
<dbReference type="Pfam" id="PF08652">
    <property type="entry name" value="RAI1"/>
    <property type="match status" value="1"/>
</dbReference>
<accession>A0A1V9ZW87</accession>
<keyword evidence="2" id="KW-0547">Nucleotide-binding</keyword>
<dbReference type="OrthoDB" id="5853397at2759"/>
<keyword evidence="2" id="KW-0540">Nuclease</keyword>
<evidence type="ECO:0000313" key="5">
    <source>
        <dbReference type="Proteomes" id="UP000243217"/>
    </source>
</evidence>
<dbReference type="PANTHER" id="PTHR12395">
    <property type="entry name" value="DOM-3 RELATED"/>
    <property type="match status" value="1"/>
</dbReference>
<sequence>MNKVFRVPSVNELEREEKVRLSKPEQVSGFSAFESGEIAYNQILLIGADLLENVETYAETNKLPSLDPILESMNHSNRLEHNQSAKLPIKPLSEAFDIVSFRNNLNKLLGTPYNTNNPYTFHVQRRGKTLFLNIYHDPPAQNVSQAQINGAYAGRRYEVLSSVPMNGDGEYCGVFSMTLGNRSLLVGAELDGKNDRNEYVELKTYKLLSKPKDRYTFERYKCLAFWIQSYLVGVPYIRCGFRSLDYHL</sequence>
<reference evidence="4 5" key="1">
    <citation type="journal article" date="2014" name="Genome Biol. Evol.">
        <title>The secreted proteins of Achlya hypogyna and Thraustotheca clavata identify the ancestral oomycete secretome and reveal gene acquisitions by horizontal gene transfer.</title>
        <authorList>
            <person name="Misner I."/>
            <person name="Blouin N."/>
            <person name="Leonard G."/>
            <person name="Richards T.A."/>
            <person name="Lane C.E."/>
        </authorList>
    </citation>
    <scope>NUCLEOTIDE SEQUENCE [LARGE SCALE GENOMIC DNA]</scope>
    <source>
        <strain evidence="4 5">ATCC 34112</strain>
    </source>
</reference>
<comment type="caution">
    <text evidence="4">The sequence shown here is derived from an EMBL/GenBank/DDBJ whole genome shotgun (WGS) entry which is preliminary data.</text>
</comment>
<gene>
    <name evidence="4" type="ORF">THRCLA_21459</name>
</gene>
<organism evidence="4 5">
    <name type="scientific">Thraustotheca clavata</name>
    <dbReference type="NCBI Taxonomy" id="74557"/>
    <lineage>
        <taxon>Eukaryota</taxon>
        <taxon>Sar</taxon>
        <taxon>Stramenopiles</taxon>
        <taxon>Oomycota</taxon>
        <taxon>Saprolegniomycetes</taxon>
        <taxon>Saprolegniales</taxon>
        <taxon>Achlyaceae</taxon>
        <taxon>Thraustotheca</taxon>
    </lineage>
</organism>
<dbReference type="EMBL" id="JNBS01001163">
    <property type="protein sequence ID" value="OQS02282.1"/>
    <property type="molecule type" value="Genomic_DNA"/>
</dbReference>
<dbReference type="EC" id="3.6.1.-" evidence="2"/>
<feature type="domain" description="RAI1-like" evidence="3">
    <location>
        <begin position="45"/>
        <end position="248"/>
    </location>
</feature>
<dbReference type="STRING" id="74557.A0A1V9ZW87"/>
<dbReference type="Proteomes" id="UP000243217">
    <property type="component" value="Unassembled WGS sequence"/>
</dbReference>
<dbReference type="GO" id="GO:0000956">
    <property type="term" value="P:nuclear-transcribed mRNA catabolic process"/>
    <property type="evidence" value="ECO:0007669"/>
    <property type="project" value="TreeGrafter"/>
</dbReference>
<dbReference type="GO" id="GO:0034353">
    <property type="term" value="F:mRNA 5'-diphosphatase activity"/>
    <property type="evidence" value="ECO:0007669"/>
    <property type="project" value="TreeGrafter"/>
</dbReference>
<comment type="function">
    <text evidence="2">Decapping enzyme for NAD-capped RNAs: specifically hydrolyzes the nicotinamide adenine dinucleotide (NAD) cap from a subset of RNAs by removing the entire NAD moiety from the 5'-end of an NAD-capped RNA.</text>
</comment>
<dbReference type="GO" id="GO:0005829">
    <property type="term" value="C:cytosol"/>
    <property type="evidence" value="ECO:0007669"/>
    <property type="project" value="TreeGrafter"/>
</dbReference>
<name>A0A1V9ZW87_9STRA</name>
<dbReference type="InterPro" id="IPR013961">
    <property type="entry name" value="RAI1"/>
</dbReference>
<dbReference type="InterPro" id="IPR039039">
    <property type="entry name" value="RAI1-like_fam"/>
</dbReference>
<comment type="similarity">
    <text evidence="1 2">Belongs to the DXO/Dom3Z family.</text>
</comment>
<dbReference type="GO" id="GO:0046872">
    <property type="term" value="F:metal ion binding"/>
    <property type="evidence" value="ECO:0007669"/>
    <property type="project" value="UniProtKB-KW"/>
</dbReference>
<keyword evidence="2" id="KW-0378">Hydrolase</keyword>
<evidence type="ECO:0000256" key="2">
    <source>
        <dbReference type="RuleBase" id="RU367113"/>
    </source>
</evidence>
<dbReference type="GO" id="GO:0110155">
    <property type="term" value="P:NAD-cap decapping"/>
    <property type="evidence" value="ECO:0007669"/>
    <property type="project" value="TreeGrafter"/>
</dbReference>
<comment type="subcellular location">
    <subcellularLocation>
        <location evidence="2">Nucleus</location>
    </subcellularLocation>
</comment>
<evidence type="ECO:0000256" key="1">
    <source>
        <dbReference type="ARBA" id="ARBA00006562"/>
    </source>
</evidence>
<dbReference type="GO" id="GO:0004518">
    <property type="term" value="F:nuclease activity"/>
    <property type="evidence" value="ECO:0007669"/>
    <property type="project" value="UniProtKB-KW"/>
</dbReference>
<evidence type="ECO:0000259" key="3">
    <source>
        <dbReference type="Pfam" id="PF08652"/>
    </source>
</evidence>
<dbReference type="GO" id="GO:0003723">
    <property type="term" value="F:RNA binding"/>
    <property type="evidence" value="ECO:0007669"/>
    <property type="project" value="UniProtKB-KW"/>
</dbReference>
<protein>
    <recommendedName>
        <fullName evidence="2">Decapping nuclease</fullName>
        <ecNumber evidence="2">3.6.1.-</ecNumber>
    </recommendedName>
</protein>
<comment type="cofactor">
    <cofactor evidence="2">
        <name>a divalent metal cation</name>
        <dbReference type="ChEBI" id="CHEBI:60240"/>
    </cofactor>
</comment>
<evidence type="ECO:0000313" key="4">
    <source>
        <dbReference type="EMBL" id="OQS02282.1"/>
    </source>
</evidence>
<dbReference type="GO" id="GO:0000166">
    <property type="term" value="F:nucleotide binding"/>
    <property type="evidence" value="ECO:0007669"/>
    <property type="project" value="UniProtKB-KW"/>
</dbReference>
<feature type="non-terminal residue" evidence="4">
    <location>
        <position position="248"/>
    </location>
</feature>
<dbReference type="AlphaFoldDB" id="A0A1V9ZW87"/>
<keyword evidence="2" id="KW-0694">RNA-binding</keyword>
<proteinExistence type="inferred from homology"/>